<accession>A0A379B403</accession>
<dbReference type="AlphaFoldDB" id="A0A379B403"/>
<sequence length="51" mass="5557">MSSTGSSKIILNRTLSNVSFGARLLLLFVKCGLNAFLYACKAQAPYCLSQR</sequence>
<organism evidence="2 3">
    <name type="scientific">[Pasteurella] mairii</name>
    <dbReference type="NCBI Taxonomy" id="757"/>
    <lineage>
        <taxon>Bacteria</taxon>
        <taxon>Pseudomonadati</taxon>
        <taxon>Pseudomonadota</taxon>
        <taxon>Gammaproteobacteria</taxon>
        <taxon>Pasteurellales</taxon>
        <taxon>Pasteurellaceae</taxon>
    </lineage>
</organism>
<dbReference type="Proteomes" id="UP000254280">
    <property type="component" value="Unassembled WGS sequence"/>
</dbReference>
<keyword evidence="1" id="KW-0472">Membrane</keyword>
<evidence type="ECO:0000313" key="2">
    <source>
        <dbReference type="EMBL" id="SUB33355.1"/>
    </source>
</evidence>
<feature type="transmembrane region" description="Helical" evidence="1">
    <location>
        <begin position="20"/>
        <end position="40"/>
    </location>
</feature>
<keyword evidence="3" id="KW-1185">Reference proteome</keyword>
<evidence type="ECO:0000256" key="1">
    <source>
        <dbReference type="SAM" id="Phobius"/>
    </source>
</evidence>
<protein>
    <submittedName>
        <fullName evidence="2">Uncharacterized protein</fullName>
    </submittedName>
</protein>
<reference evidence="2 3" key="1">
    <citation type="submission" date="2018-06" db="EMBL/GenBank/DDBJ databases">
        <authorList>
            <consortium name="Pathogen Informatics"/>
            <person name="Doyle S."/>
        </authorList>
    </citation>
    <scope>NUCLEOTIDE SEQUENCE [LARGE SCALE GENOMIC DNA]</scope>
    <source>
        <strain evidence="2 3">NCTC10699</strain>
    </source>
</reference>
<dbReference type="EMBL" id="UGSS01000002">
    <property type="protein sequence ID" value="SUB33355.1"/>
    <property type="molecule type" value="Genomic_DNA"/>
</dbReference>
<keyword evidence="1" id="KW-1133">Transmembrane helix</keyword>
<gene>
    <name evidence="2" type="ORF">NCTC10699_00970</name>
</gene>
<evidence type="ECO:0000313" key="3">
    <source>
        <dbReference type="Proteomes" id="UP000254280"/>
    </source>
</evidence>
<name>A0A379B403_9PAST</name>
<proteinExistence type="predicted"/>
<keyword evidence="1" id="KW-0812">Transmembrane</keyword>